<reference evidence="1" key="1">
    <citation type="submission" date="2012-04" db="EMBL/GenBank/DDBJ databases">
        <title>The Genome Sequence of Loa loa.</title>
        <authorList>
            <consortium name="The Broad Institute Genome Sequencing Platform"/>
            <consortium name="Broad Institute Genome Sequencing Center for Infectious Disease"/>
            <person name="Nutman T.B."/>
            <person name="Fink D.L."/>
            <person name="Russ C."/>
            <person name="Young S."/>
            <person name="Zeng Q."/>
            <person name="Gargeya S."/>
            <person name="Alvarado L."/>
            <person name="Berlin A."/>
            <person name="Chapman S.B."/>
            <person name="Chen Z."/>
            <person name="Freedman E."/>
            <person name="Gellesch M."/>
            <person name="Goldberg J."/>
            <person name="Griggs A."/>
            <person name="Gujja S."/>
            <person name="Heilman E.R."/>
            <person name="Heiman D."/>
            <person name="Howarth C."/>
            <person name="Mehta T."/>
            <person name="Neiman D."/>
            <person name="Pearson M."/>
            <person name="Roberts A."/>
            <person name="Saif S."/>
            <person name="Shea T."/>
            <person name="Shenoy N."/>
            <person name="Sisk P."/>
            <person name="Stolte C."/>
            <person name="Sykes S."/>
            <person name="White J."/>
            <person name="Yandava C."/>
            <person name="Haas B."/>
            <person name="Henn M.R."/>
            <person name="Nusbaum C."/>
            <person name="Birren B."/>
        </authorList>
    </citation>
    <scope>NUCLEOTIDE SEQUENCE [LARGE SCALE GENOMIC DNA]</scope>
</reference>
<feature type="non-terminal residue" evidence="1">
    <location>
        <position position="1"/>
    </location>
</feature>
<protein>
    <submittedName>
        <fullName evidence="1">Uncharacterized protein</fullName>
    </submittedName>
</protein>
<gene>
    <name evidence="1" type="ORF">LOAG_12261</name>
</gene>
<name>A0A1S0TM16_LOALO</name>
<dbReference type="CTD" id="9949720"/>
<proteinExistence type="predicted"/>
<dbReference type="KEGG" id="loa:LOAG_12261"/>
<dbReference type="InParanoid" id="A0A1S0TM16"/>
<dbReference type="RefSeq" id="XP_003147823.1">
    <property type="nucleotide sequence ID" value="XM_003147775.1"/>
</dbReference>
<dbReference type="AlphaFoldDB" id="A0A1S0TM16"/>
<dbReference type="GeneID" id="9949720"/>
<evidence type="ECO:0000313" key="1">
    <source>
        <dbReference type="EMBL" id="EFO16249.1"/>
    </source>
</evidence>
<dbReference type="EMBL" id="JH712376">
    <property type="protein sequence ID" value="EFO16249.1"/>
    <property type="molecule type" value="Genomic_DNA"/>
</dbReference>
<accession>A0A1S0TM16</accession>
<organism evidence="1">
    <name type="scientific">Loa loa</name>
    <name type="common">Eye worm</name>
    <name type="synonym">Filaria loa</name>
    <dbReference type="NCBI Taxonomy" id="7209"/>
    <lineage>
        <taxon>Eukaryota</taxon>
        <taxon>Metazoa</taxon>
        <taxon>Ecdysozoa</taxon>
        <taxon>Nematoda</taxon>
        <taxon>Chromadorea</taxon>
        <taxon>Rhabditida</taxon>
        <taxon>Spirurina</taxon>
        <taxon>Spiruromorpha</taxon>
        <taxon>Filarioidea</taxon>
        <taxon>Onchocercidae</taxon>
        <taxon>Loa</taxon>
    </lineage>
</organism>
<sequence>LGRTDMEFYQLWFTVPYGQHLRDVKSESPVAGHQIYIMYEIVFPVPRIHINGIQHTHIHAYITHYAQTQTGHIDRRGWTLTNTMSRCNLQQTTTRRFVTCHILHFPINSPLRTSIHPYSSQRR</sequence>